<dbReference type="InterPro" id="IPR006311">
    <property type="entry name" value="TAT_signal"/>
</dbReference>
<dbReference type="SUPFAM" id="SSF56281">
    <property type="entry name" value="Metallo-hydrolase/oxidoreductase"/>
    <property type="match status" value="1"/>
</dbReference>
<protein>
    <recommendedName>
        <fullName evidence="6">Metallo-beta-lactamase domain-containing protein</fullName>
    </recommendedName>
</protein>
<dbReference type="InterPro" id="IPR036527">
    <property type="entry name" value="SCP2_sterol-bd_dom_sf"/>
</dbReference>
<dbReference type="PANTHER" id="PTHR43223">
    <property type="entry name" value="ALKYL/ARYL-SULFATASE"/>
    <property type="match status" value="1"/>
</dbReference>
<feature type="chain" id="PRO_5006061075" description="Metallo-beta-lactamase domain-containing protein" evidence="5">
    <location>
        <begin position="34"/>
        <end position="627"/>
    </location>
</feature>
<dbReference type="SUPFAM" id="SSF55718">
    <property type="entry name" value="SCP-like"/>
    <property type="match status" value="1"/>
</dbReference>
<evidence type="ECO:0000256" key="3">
    <source>
        <dbReference type="ARBA" id="ARBA00022833"/>
    </source>
</evidence>
<dbReference type="InterPro" id="IPR029229">
    <property type="entry name" value="Alkyl_sulf_C"/>
</dbReference>
<dbReference type="GO" id="GO:0046872">
    <property type="term" value="F:metal ion binding"/>
    <property type="evidence" value="ECO:0007669"/>
    <property type="project" value="UniProtKB-KW"/>
</dbReference>
<feature type="signal peptide" evidence="5">
    <location>
        <begin position="1"/>
        <end position="33"/>
    </location>
</feature>
<dbReference type="Proteomes" id="UP000050786">
    <property type="component" value="Unassembled WGS sequence"/>
</dbReference>
<evidence type="ECO:0000259" key="6">
    <source>
        <dbReference type="SMART" id="SM00849"/>
    </source>
</evidence>
<dbReference type="InterPro" id="IPR029228">
    <property type="entry name" value="Alkyl_sulf_dimr"/>
</dbReference>
<dbReference type="InterPro" id="IPR036866">
    <property type="entry name" value="RibonucZ/Hydroxyglut_hydro"/>
</dbReference>
<dbReference type="RefSeq" id="WP_159090066.1">
    <property type="nucleotide sequence ID" value="NZ_CYPS01000005.1"/>
</dbReference>
<dbReference type="Gene3D" id="3.30.1050.10">
    <property type="entry name" value="SCP2 sterol-binding domain"/>
    <property type="match status" value="1"/>
</dbReference>
<evidence type="ECO:0000313" key="8">
    <source>
        <dbReference type="Proteomes" id="UP000050786"/>
    </source>
</evidence>
<dbReference type="InterPro" id="IPR038536">
    <property type="entry name" value="Alkyl/aryl-sulf_dimr_sf"/>
</dbReference>
<keyword evidence="5" id="KW-0732">Signal</keyword>
<dbReference type="Gene3D" id="1.25.40.880">
    <property type="entry name" value="Alkyl sulfatase, dimerisation domain"/>
    <property type="match status" value="1"/>
</dbReference>
<dbReference type="GO" id="GO:0016787">
    <property type="term" value="F:hydrolase activity"/>
    <property type="evidence" value="ECO:0007669"/>
    <property type="project" value="UniProtKB-KW"/>
</dbReference>
<accession>A0A0P1E0L1</accession>
<keyword evidence="2" id="KW-0378">Hydrolase</keyword>
<dbReference type="PROSITE" id="PS51318">
    <property type="entry name" value="TAT"/>
    <property type="match status" value="1"/>
</dbReference>
<organism evidence="7 8">
    <name type="scientific">Ruegeria atlantica</name>
    <dbReference type="NCBI Taxonomy" id="81569"/>
    <lineage>
        <taxon>Bacteria</taxon>
        <taxon>Pseudomonadati</taxon>
        <taxon>Pseudomonadota</taxon>
        <taxon>Alphaproteobacteria</taxon>
        <taxon>Rhodobacterales</taxon>
        <taxon>Roseobacteraceae</taxon>
        <taxon>Ruegeria</taxon>
    </lineage>
</organism>
<proteinExistence type="inferred from homology"/>
<dbReference type="InterPro" id="IPR052195">
    <property type="entry name" value="Bact_Alkyl/Aryl-Sulfatase"/>
</dbReference>
<evidence type="ECO:0000313" key="7">
    <source>
        <dbReference type="EMBL" id="CUH41243.1"/>
    </source>
</evidence>
<reference evidence="8" key="1">
    <citation type="submission" date="2015-09" db="EMBL/GenBank/DDBJ databases">
        <authorList>
            <person name="Rodrigo-Torres L."/>
            <person name="Arahal D.R."/>
        </authorList>
    </citation>
    <scope>NUCLEOTIDE SEQUENCE [LARGE SCALE GENOMIC DNA]</scope>
    <source>
        <strain evidence="8">CECT 4293</strain>
    </source>
</reference>
<evidence type="ECO:0000256" key="5">
    <source>
        <dbReference type="SAM" id="SignalP"/>
    </source>
</evidence>
<sequence>MTTRRNFLQSVPALGASLAAAPLGTMSAGTARAQSTVSSVADSDQRPLSYRGSFDNNKAEMPNGGVANGDYINWLVSQPAEATIFEPQEGVWSIVGYMLGNFTFVQGKTGLIAFDAGNNIGMGREILAFLRSKTQLPIVAIIYSHHHYTAGARAYVEDSGVDLPIFGHPDVDANLQLTAGALGPMQFRRASLQLGFYLPHDGPDAYVGPAEPTFDDPELQANGHLPVTYPVADGEEILIDGLRVVFHHAVGDTRDSVIVHFPDLDLVLHNTNVVPMAFSMYTLRGDFYRAPDDMIASIDKMRAIRPGVLVGCHGVPLIGDEAYEVMTAHRDYYSYIYNQSVRAINRGMTPDQMVEAIQVPEHLANHSWLFPGYVEHEYNIRGVYRGIVGWFAEDTADLHPPTDAELGSVMIEGFGGVDVVIDRARAAFEERKYNLTAKLLSFVLAVDPGNTDALQLKADALRAMGQAAQAGIQARNFFLTHALHLEGKLDWKQPPEIGFFSPPGVDLVMKTPPGTYLKLLEFNVDPVNSANVEAIAKFTFTDVGESWAVHVRRGVVEVNEGFSTTVDVEVELNRKVWARIALREISLADAVASGDAVVTGEQSTMEAIVNSFDRIPTRQPEPEHMNL</sequence>
<feature type="domain" description="Metallo-beta-lactamase" evidence="6">
    <location>
        <begin position="99"/>
        <end position="313"/>
    </location>
</feature>
<dbReference type="PANTHER" id="PTHR43223:SF2">
    <property type="entry name" value="METALLO-BETA-LACTAMASE DOMAIN-CONTAINING PROTEIN"/>
    <property type="match status" value="1"/>
</dbReference>
<dbReference type="SMART" id="SM00849">
    <property type="entry name" value="Lactamase_B"/>
    <property type="match status" value="1"/>
</dbReference>
<dbReference type="InterPro" id="IPR001279">
    <property type="entry name" value="Metallo-B-lactamas"/>
</dbReference>
<dbReference type="Pfam" id="PF14864">
    <property type="entry name" value="Alkyl_sulf_C"/>
    <property type="match status" value="1"/>
</dbReference>
<keyword evidence="8" id="KW-1185">Reference proteome</keyword>
<dbReference type="AlphaFoldDB" id="A0A0P1E0L1"/>
<name>A0A0P1E0L1_9RHOB</name>
<dbReference type="GO" id="GO:0046983">
    <property type="term" value="F:protein dimerization activity"/>
    <property type="evidence" value="ECO:0007669"/>
    <property type="project" value="InterPro"/>
</dbReference>
<gene>
    <name evidence="7" type="ORF">RUM4293_00111</name>
</gene>
<evidence type="ECO:0000256" key="1">
    <source>
        <dbReference type="ARBA" id="ARBA00022723"/>
    </source>
</evidence>
<dbReference type="Gene3D" id="3.60.15.30">
    <property type="entry name" value="Metallo-beta-lactamase domain"/>
    <property type="match status" value="1"/>
</dbReference>
<comment type="similarity">
    <text evidence="4">Belongs to the metallo-beta-lactamase superfamily. Type III sulfatase family.</text>
</comment>
<dbReference type="EMBL" id="CYPS01000005">
    <property type="protein sequence ID" value="CUH41243.1"/>
    <property type="molecule type" value="Genomic_DNA"/>
</dbReference>
<evidence type="ECO:0000256" key="4">
    <source>
        <dbReference type="ARBA" id="ARBA00033751"/>
    </source>
</evidence>
<evidence type="ECO:0000256" key="2">
    <source>
        <dbReference type="ARBA" id="ARBA00022801"/>
    </source>
</evidence>
<keyword evidence="1" id="KW-0479">Metal-binding</keyword>
<keyword evidence="3" id="KW-0862">Zinc</keyword>
<dbReference type="Pfam" id="PF14863">
    <property type="entry name" value="Alkyl_sulf_dimr"/>
    <property type="match status" value="1"/>
</dbReference>